<evidence type="ECO:0000313" key="3">
    <source>
        <dbReference type="Proteomes" id="UP000593601"/>
    </source>
</evidence>
<dbReference type="EMBL" id="CP063304">
    <property type="protein sequence ID" value="QOV18185.1"/>
    <property type="molecule type" value="Genomic_DNA"/>
</dbReference>
<dbReference type="Proteomes" id="UP000593601">
    <property type="component" value="Chromosome"/>
</dbReference>
<accession>A0A7M2RCX7</accession>
<keyword evidence="2" id="KW-0378">Hydrolase</keyword>
<keyword evidence="1" id="KW-1133">Transmembrane helix</keyword>
<protein>
    <submittedName>
        <fullName evidence="2">Alpha/beta hydrolase</fullName>
    </submittedName>
</protein>
<evidence type="ECO:0000256" key="1">
    <source>
        <dbReference type="SAM" id="Phobius"/>
    </source>
</evidence>
<keyword evidence="3" id="KW-1185">Reference proteome</keyword>
<organism evidence="2 3">
    <name type="scientific">Blautia liquoris</name>
    <dbReference type="NCBI Taxonomy" id="2779518"/>
    <lineage>
        <taxon>Bacteria</taxon>
        <taxon>Bacillati</taxon>
        <taxon>Bacillota</taxon>
        <taxon>Clostridia</taxon>
        <taxon>Lachnospirales</taxon>
        <taxon>Lachnospiraceae</taxon>
        <taxon>Blautia</taxon>
    </lineage>
</organism>
<proteinExistence type="predicted"/>
<keyword evidence="1" id="KW-0472">Membrane</keyword>
<feature type="transmembrane region" description="Helical" evidence="1">
    <location>
        <begin position="14"/>
        <end position="34"/>
    </location>
</feature>
<dbReference type="GO" id="GO:0016787">
    <property type="term" value="F:hydrolase activity"/>
    <property type="evidence" value="ECO:0007669"/>
    <property type="project" value="UniProtKB-KW"/>
</dbReference>
<dbReference type="KEGG" id="bliq:INP51_09025"/>
<dbReference type="SUPFAM" id="SSF53474">
    <property type="entry name" value="alpha/beta-Hydrolases"/>
    <property type="match status" value="1"/>
</dbReference>
<evidence type="ECO:0000313" key="2">
    <source>
        <dbReference type="EMBL" id="QOV18185.1"/>
    </source>
</evidence>
<keyword evidence="1" id="KW-0812">Transmembrane</keyword>
<dbReference type="InterPro" id="IPR029058">
    <property type="entry name" value="AB_hydrolase_fold"/>
</dbReference>
<reference evidence="2 3" key="1">
    <citation type="submission" date="2020-10" db="EMBL/GenBank/DDBJ databases">
        <title>Blautia liquoris sp.nov., isolated from the mud in a fermentation cellar used for the production of Chinese strong-flavoured liquor.</title>
        <authorList>
            <person name="Lu L."/>
        </authorList>
    </citation>
    <scope>NUCLEOTIDE SEQUENCE [LARGE SCALE GENOMIC DNA]</scope>
    <source>
        <strain evidence="2 3">LZLJ-3</strain>
    </source>
</reference>
<gene>
    <name evidence="2" type="ORF">INP51_09025</name>
</gene>
<name>A0A7M2RCX7_9FIRM</name>
<dbReference type="RefSeq" id="WP_193734547.1">
    <property type="nucleotide sequence ID" value="NZ_CP063304.1"/>
</dbReference>
<sequence length="324" mass="36204">MVKKEALWRKGRGIVKTLLIIVAVLIFLILVLYINHKIRLKKETEITLPLGQIVEVDGHNMSVYTEGKGDATLVFMSGGGTCSPILDFKSLYSLLNDRYKIAVVEKFGYGFSDIVDKSRDLDSILEDTRAALTAAGLTAPYVLCPHSMSGLEALYWTQKYPDEVSAIIGFDMAVPQYYDSMKISIPMMKVTSFGASIGVTRLIPGISDSEAIKHGTLTDEEKEIYKAIFYRRTATVSMINEAEVVKANAERVNELGVPQLPMLLFISDGSGGTGFDKETWRKIPIEYISQIKAGTYVELDCPHYIHNYEYETIGREIVEFLTIQ</sequence>
<dbReference type="AlphaFoldDB" id="A0A7M2RCX7"/>
<dbReference type="Gene3D" id="3.40.50.1820">
    <property type="entry name" value="alpha/beta hydrolase"/>
    <property type="match status" value="1"/>
</dbReference>